<gene>
    <name evidence="2" type="primary">CSON001975</name>
</gene>
<dbReference type="AlphaFoldDB" id="A0A336K5H4"/>
<feature type="region of interest" description="Disordered" evidence="1">
    <location>
        <begin position="1"/>
        <end position="59"/>
    </location>
</feature>
<dbReference type="EMBL" id="UFQS01000131">
    <property type="protein sequence ID" value="SSX00226.1"/>
    <property type="molecule type" value="Genomic_DNA"/>
</dbReference>
<organism evidence="2">
    <name type="scientific">Culicoides sonorensis</name>
    <name type="common">Biting midge</name>
    <dbReference type="NCBI Taxonomy" id="179676"/>
    <lineage>
        <taxon>Eukaryota</taxon>
        <taxon>Metazoa</taxon>
        <taxon>Ecdysozoa</taxon>
        <taxon>Arthropoda</taxon>
        <taxon>Hexapoda</taxon>
        <taxon>Insecta</taxon>
        <taxon>Pterygota</taxon>
        <taxon>Neoptera</taxon>
        <taxon>Endopterygota</taxon>
        <taxon>Diptera</taxon>
        <taxon>Nematocera</taxon>
        <taxon>Chironomoidea</taxon>
        <taxon>Ceratopogonidae</taxon>
        <taxon>Ceratopogoninae</taxon>
        <taxon>Culicoides</taxon>
        <taxon>Monoculicoides</taxon>
    </lineage>
</organism>
<reference evidence="3" key="2">
    <citation type="submission" date="2018-07" db="EMBL/GenBank/DDBJ databases">
        <authorList>
            <person name="Quirk P.G."/>
            <person name="Krulwich T.A."/>
        </authorList>
    </citation>
    <scope>NUCLEOTIDE SEQUENCE</scope>
</reference>
<feature type="compositionally biased region" description="Polar residues" evidence="1">
    <location>
        <begin position="12"/>
        <end position="21"/>
    </location>
</feature>
<protein>
    <submittedName>
        <fullName evidence="2">CSON001975 protein</fullName>
    </submittedName>
</protein>
<evidence type="ECO:0000313" key="3">
    <source>
        <dbReference type="EMBL" id="SSX20606.1"/>
    </source>
</evidence>
<evidence type="ECO:0000256" key="1">
    <source>
        <dbReference type="SAM" id="MobiDB-lite"/>
    </source>
</evidence>
<accession>A0A336K5H4</accession>
<dbReference type="VEuPathDB" id="VectorBase:CSON001975"/>
<evidence type="ECO:0000313" key="2">
    <source>
        <dbReference type="EMBL" id="SSX00226.1"/>
    </source>
</evidence>
<reference evidence="2" key="1">
    <citation type="submission" date="2018-04" db="EMBL/GenBank/DDBJ databases">
        <authorList>
            <person name="Go L.Y."/>
            <person name="Mitchell J.A."/>
        </authorList>
    </citation>
    <scope>NUCLEOTIDE SEQUENCE</scope>
    <source>
        <tissue evidence="2">Whole organism</tissue>
    </source>
</reference>
<sequence length="83" mass="9228">MHPKPLDDELSQLVNERSPNRLSIDKRGSYSGHATDNGNLDDANKNDDTPNLIQLDADDPCQDDDIIFEDFVRARSKGGETEA</sequence>
<dbReference type="EMBL" id="UFQT01000131">
    <property type="protein sequence ID" value="SSX20606.1"/>
    <property type="molecule type" value="Genomic_DNA"/>
</dbReference>
<proteinExistence type="predicted"/>
<name>A0A336K5H4_CULSO</name>